<evidence type="ECO:0000256" key="2">
    <source>
        <dbReference type="ARBA" id="ARBA00023002"/>
    </source>
</evidence>
<dbReference type="InterPro" id="IPR002347">
    <property type="entry name" value="SDR_fam"/>
</dbReference>
<evidence type="ECO:0000313" key="3">
    <source>
        <dbReference type="EMBL" id="NYJ16626.1"/>
    </source>
</evidence>
<dbReference type="EC" id="1.1.1.100" evidence="3"/>
<dbReference type="InterPro" id="IPR036291">
    <property type="entry name" value="NAD(P)-bd_dom_sf"/>
</dbReference>
<dbReference type="Pfam" id="PF13561">
    <property type="entry name" value="adh_short_C2"/>
    <property type="match status" value="1"/>
</dbReference>
<accession>A0A7Z0J337</accession>
<gene>
    <name evidence="3" type="ORF">HNR11_001160</name>
</gene>
<dbReference type="SUPFAM" id="SSF51735">
    <property type="entry name" value="NAD(P)-binding Rossmann-fold domains"/>
    <property type="match status" value="1"/>
</dbReference>
<organism evidence="3 4">
    <name type="scientific">Nesterenkonia sandarakina</name>
    <dbReference type="NCBI Taxonomy" id="272918"/>
    <lineage>
        <taxon>Bacteria</taxon>
        <taxon>Bacillati</taxon>
        <taxon>Actinomycetota</taxon>
        <taxon>Actinomycetes</taxon>
        <taxon>Micrococcales</taxon>
        <taxon>Micrococcaceae</taxon>
        <taxon>Nesterenkonia</taxon>
    </lineage>
</organism>
<reference evidence="3 4" key="1">
    <citation type="submission" date="2020-07" db="EMBL/GenBank/DDBJ databases">
        <title>Sequencing the genomes of 1000 actinobacteria strains.</title>
        <authorList>
            <person name="Klenk H.-P."/>
        </authorList>
    </citation>
    <scope>NUCLEOTIDE SEQUENCE [LARGE SCALE GENOMIC DNA]</scope>
    <source>
        <strain evidence="3 4">DSM 15664</strain>
    </source>
</reference>
<dbReference type="Proteomes" id="UP000560069">
    <property type="component" value="Unassembled WGS sequence"/>
</dbReference>
<evidence type="ECO:0000256" key="1">
    <source>
        <dbReference type="ARBA" id="ARBA00006484"/>
    </source>
</evidence>
<dbReference type="EMBL" id="JACCFQ010000001">
    <property type="protein sequence ID" value="NYJ16626.1"/>
    <property type="molecule type" value="Genomic_DNA"/>
</dbReference>
<comment type="caution">
    <text evidence="3">The sequence shown here is derived from an EMBL/GenBank/DDBJ whole genome shotgun (WGS) entry which is preliminary data.</text>
</comment>
<protein>
    <submittedName>
        <fullName evidence="3">3-oxoacyl-[acyl-carrier protein] reductase</fullName>
        <ecNumber evidence="3">1.1.1.100</ecNumber>
    </submittedName>
</protein>
<dbReference type="PANTHER" id="PTHR48107">
    <property type="entry name" value="NADPH-DEPENDENT ALDEHYDE REDUCTASE-LIKE PROTEIN, CHLOROPLASTIC-RELATED"/>
    <property type="match status" value="1"/>
</dbReference>
<dbReference type="AlphaFoldDB" id="A0A7Z0J337"/>
<dbReference type="InterPro" id="IPR020904">
    <property type="entry name" value="Sc_DH/Rdtase_CS"/>
</dbReference>
<comment type="similarity">
    <text evidence="1">Belongs to the short-chain dehydrogenases/reductases (SDR) family.</text>
</comment>
<dbReference type="Gene3D" id="3.40.50.720">
    <property type="entry name" value="NAD(P)-binding Rossmann-like Domain"/>
    <property type="match status" value="1"/>
</dbReference>
<dbReference type="PRINTS" id="PR00081">
    <property type="entry name" value="GDHRDH"/>
</dbReference>
<keyword evidence="4" id="KW-1185">Reference proteome</keyword>
<dbReference type="RefSeq" id="WP_179441521.1">
    <property type="nucleotide sequence ID" value="NZ_BAAALK010000002.1"/>
</dbReference>
<keyword evidence="2 3" id="KW-0560">Oxidoreductase</keyword>
<sequence length="271" mass="28569">MQTTPTTDLSRDPLPLRGKNVLVTGVSRQAGIGYATACRMAAYGASVFCHHFAPHDREQPWGADDISLVLDGVRGHLVGDAGVADVQADLADPEGPDLVMQAAVSAFGSIDALVCNQARNGQDGALGEITAAQLDQHWAVDARASILLAQAYMRQHPEGTTGSIIFLTSGQGLGPMVGEVAYAAAKAALAGITATLSEQLIRRGIRVNTVNPGPVDTGYVGPELWKDLGPMFPLGRFGEPDDPARLIAWLSTEEASWITGQIINTEGGFRR</sequence>
<dbReference type="PANTHER" id="PTHR48107:SF7">
    <property type="entry name" value="RE15974P"/>
    <property type="match status" value="1"/>
</dbReference>
<dbReference type="GO" id="GO:0004316">
    <property type="term" value="F:3-oxoacyl-[acyl-carrier-protein] reductase (NADPH) activity"/>
    <property type="evidence" value="ECO:0007669"/>
    <property type="project" value="UniProtKB-EC"/>
</dbReference>
<name>A0A7Z0J337_9MICC</name>
<dbReference type="NCBIfam" id="NF009389">
    <property type="entry name" value="PRK12748.1"/>
    <property type="match status" value="1"/>
</dbReference>
<proteinExistence type="inferred from homology"/>
<dbReference type="CDD" id="cd05233">
    <property type="entry name" value="SDR_c"/>
    <property type="match status" value="1"/>
</dbReference>
<evidence type="ECO:0000313" key="4">
    <source>
        <dbReference type="Proteomes" id="UP000560069"/>
    </source>
</evidence>
<dbReference type="PROSITE" id="PS00061">
    <property type="entry name" value="ADH_SHORT"/>
    <property type="match status" value="1"/>
</dbReference>